<reference evidence="5 6" key="1">
    <citation type="submission" date="2017-11" db="EMBL/GenBank/DDBJ databases">
        <title>Draft genome sequence of environmental isolate Aeromonas cavernicola sp. nov. MDC 2508.</title>
        <authorList>
            <person name="Colston S.M."/>
            <person name="Navarro A."/>
            <person name="Martinez-Murcia A.J."/>
            <person name="Graf J."/>
        </authorList>
    </citation>
    <scope>NUCLEOTIDE SEQUENCE [LARGE SCALE GENOMIC DNA]</scope>
    <source>
        <strain evidence="5 6">MDC 2508</strain>
    </source>
</reference>
<dbReference type="GO" id="GO:0000105">
    <property type="term" value="P:L-histidine biosynthetic process"/>
    <property type="evidence" value="ECO:0007669"/>
    <property type="project" value="UniProtKB-UniPathway"/>
</dbReference>
<dbReference type="InterPro" id="IPR038494">
    <property type="entry name" value="IGPD_sf"/>
</dbReference>
<dbReference type="EC" id="4.2.1.19" evidence="5"/>
<dbReference type="PANTHER" id="PTHR23133">
    <property type="entry name" value="IMIDAZOLEGLYCEROL-PHOSPHATE DEHYDRATASE HIS7"/>
    <property type="match status" value="1"/>
</dbReference>
<evidence type="ECO:0000256" key="2">
    <source>
        <dbReference type="ARBA" id="ARBA00022605"/>
    </source>
</evidence>
<evidence type="ECO:0000256" key="1">
    <source>
        <dbReference type="ARBA" id="ARBA00005047"/>
    </source>
</evidence>
<sequence>NSQIATGIGFFDHMLDQIATHAGFQLTLNVSGDLHIDDHHTVEDVGLALGQALRQALGNKRGIGRFGFVLAMDEVQAAIDARPLTEQEIATALDLSGRPYFVFDCPSGFGRDTVGEMATEMVPHFFRSLSDAMAITLQMKVGSGNTHHQVEALFKGFGRALRQAIRVEGNALPSSKGVL</sequence>
<dbReference type="EC" id="3.1.3.15" evidence="5"/>
<dbReference type="Proteomes" id="UP000235861">
    <property type="component" value="Unassembled WGS sequence"/>
</dbReference>
<dbReference type="CDD" id="cd07914">
    <property type="entry name" value="IGPD"/>
    <property type="match status" value="1"/>
</dbReference>
<evidence type="ECO:0000313" key="6">
    <source>
        <dbReference type="Proteomes" id="UP000235861"/>
    </source>
</evidence>
<gene>
    <name evidence="5" type="ORF">CUC53_18480</name>
</gene>
<dbReference type="GO" id="GO:0004401">
    <property type="term" value="F:histidinol-phosphatase activity"/>
    <property type="evidence" value="ECO:0007669"/>
    <property type="project" value="UniProtKB-EC"/>
</dbReference>
<dbReference type="UniPathway" id="UPA00031">
    <property type="reaction ID" value="UER00011"/>
</dbReference>
<dbReference type="InterPro" id="IPR000807">
    <property type="entry name" value="ImidazoleglycerolP_deHydtase"/>
</dbReference>
<dbReference type="EMBL" id="PGGC01000270">
    <property type="protein sequence ID" value="PJG57356.1"/>
    <property type="molecule type" value="Genomic_DNA"/>
</dbReference>
<dbReference type="InterPro" id="IPR020568">
    <property type="entry name" value="Ribosomal_Su5_D2-typ_SF"/>
</dbReference>
<keyword evidence="2" id="KW-0028">Amino-acid biosynthesis</keyword>
<proteinExistence type="predicted"/>
<keyword evidence="3" id="KW-0368">Histidine biosynthesis</keyword>
<dbReference type="PANTHER" id="PTHR23133:SF2">
    <property type="entry name" value="IMIDAZOLEGLYCEROL-PHOSPHATE DEHYDRATASE"/>
    <property type="match status" value="1"/>
</dbReference>
<comment type="pathway">
    <text evidence="1">Amino-acid biosynthesis; L-histidine biosynthesis; L-histidine from 5-phospho-alpha-D-ribose 1-diphosphate: step 6/9.</text>
</comment>
<dbReference type="SUPFAM" id="SSF54211">
    <property type="entry name" value="Ribosomal protein S5 domain 2-like"/>
    <property type="match status" value="2"/>
</dbReference>
<keyword evidence="6" id="KW-1185">Reference proteome</keyword>
<dbReference type="AlphaFoldDB" id="A0A2H9TZY2"/>
<keyword evidence="5" id="KW-0378">Hydrolase</keyword>
<evidence type="ECO:0000313" key="5">
    <source>
        <dbReference type="EMBL" id="PJG57356.1"/>
    </source>
</evidence>
<evidence type="ECO:0000256" key="4">
    <source>
        <dbReference type="ARBA" id="ARBA00023239"/>
    </source>
</evidence>
<name>A0A2H9TZY2_9GAMM</name>
<dbReference type="Pfam" id="PF00475">
    <property type="entry name" value="IGPD"/>
    <property type="match status" value="1"/>
</dbReference>
<dbReference type="PROSITE" id="PS00954">
    <property type="entry name" value="IGP_DEHYDRATASE_1"/>
    <property type="match status" value="1"/>
</dbReference>
<protein>
    <submittedName>
        <fullName evidence="5">Bifunctional histidinol-phosphatase/imidazoleglycerol-phosphate dehydratase</fullName>
        <ecNumber evidence="5">3.1.3.15</ecNumber>
        <ecNumber evidence="5">4.2.1.19</ecNumber>
    </submittedName>
</protein>
<comment type="caution">
    <text evidence="5">The sequence shown here is derived from an EMBL/GenBank/DDBJ whole genome shotgun (WGS) entry which is preliminary data.</text>
</comment>
<feature type="non-terminal residue" evidence="5">
    <location>
        <position position="1"/>
    </location>
</feature>
<accession>A0A2H9TZY2</accession>
<dbReference type="GO" id="GO:0004424">
    <property type="term" value="F:imidazoleglycerol-phosphate dehydratase activity"/>
    <property type="evidence" value="ECO:0007669"/>
    <property type="project" value="UniProtKB-EC"/>
</dbReference>
<evidence type="ECO:0000256" key="3">
    <source>
        <dbReference type="ARBA" id="ARBA00023102"/>
    </source>
</evidence>
<keyword evidence="4 5" id="KW-0456">Lyase</keyword>
<dbReference type="Gene3D" id="3.30.230.40">
    <property type="entry name" value="Imidazole glycerol phosphate dehydratase, domain 1"/>
    <property type="match status" value="2"/>
</dbReference>
<dbReference type="FunFam" id="3.30.230.40:FF:000003">
    <property type="entry name" value="Imidazoleglycerol-phosphate dehydratase HisB"/>
    <property type="match status" value="1"/>
</dbReference>
<organism evidence="5 6">
    <name type="scientific">Aeromonas cavernicola</name>
    <dbReference type="NCBI Taxonomy" id="1006623"/>
    <lineage>
        <taxon>Bacteria</taxon>
        <taxon>Pseudomonadati</taxon>
        <taxon>Pseudomonadota</taxon>
        <taxon>Gammaproteobacteria</taxon>
        <taxon>Aeromonadales</taxon>
        <taxon>Aeromonadaceae</taxon>
        <taxon>Aeromonas</taxon>
    </lineage>
</organism>
<dbReference type="InterPro" id="IPR020565">
    <property type="entry name" value="ImidazoleglycerP_deHydtase_CS"/>
</dbReference>